<gene>
    <name evidence="1" type="ORF">DB88DRAFT_166448</name>
</gene>
<dbReference type="GO" id="GO:0009187">
    <property type="term" value="P:cyclic nucleotide metabolic process"/>
    <property type="evidence" value="ECO:0007669"/>
    <property type="project" value="TreeGrafter"/>
</dbReference>
<sequence>MGGAPELKDYSLWLVPGKSDTEALGPLIQHLASLEAGSPPFLPHITLWHPVPKSLPVDQIISTLETIVQSVRQTHPLGDWHLDLEAAQTGEQYFQSVLAPVRPVPALLALRAGCEAEWGPSRKEYFPHLSLLYGDLPASRREEIAAVANARRKVKIEEIVIVDLKGPPDQWKTVGRVKV</sequence>
<dbReference type="InterPro" id="IPR009097">
    <property type="entry name" value="Cyclic_Pdiesterase"/>
</dbReference>
<dbReference type="EMBL" id="JAODAN010000002">
    <property type="protein sequence ID" value="KAK1926436.1"/>
    <property type="molecule type" value="Genomic_DNA"/>
</dbReference>
<dbReference type="AlphaFoldDB" id="A0AAD9L7R9"/>
<dbReference type="Proteomes" id="UP001182556">
    <property type="component" value="Unassembled WGS sequence"/>
</dbReference>
<evidence type="ECO:0000313" key="2">
    <source>
        <dbReference type="Proteomes" id="UP001182556"/>
    </source>
</evidence>
<dbReference type="PANTHER" id="PTHR28141:SF1">
    <property type="entry name" value="2',3'-CYCLIC-NUCLEOTIDE 3'-PHOSPHODIESTERASE"/>
    <property type="match status" value="1"/>
</dbReference>
<keyword evidence="2" id="KW-1185">Reference proteome</keyword>
<comment type="caution">
    <text evidence="1">The sequence shown here is derived from an EMBL/GenBank/DDBJ whole genome shotgun (WGS) entry which is preliminary data.</text>
</comment>
<organism evidence="1 2">
    <name type="scientific">Papiliotrema laurentii</name>
    <name type="common">Cryptococcus laurentii</name>
    <dbReference type="NCBI Taxonomy" id="5418"/>
    <lineage>
        <taxon>Eukaryota</taxon>
        <taxon>Fungi</taxon>
        <taxon>Dikarya</taxon>
        <taxon>Basidiomycota</taxon>
        <taxon>Agaricomycotina</taxon>
        <taxon>Tremellomycetes</taxon>
        <taxon>Tremellales</taxon>
        <taxon>Rhynchogastremaceae</taxon>
        <taxon>Papiliotrema</taxon>
    </lineage>
</organism>
<dbReference type="InterPro" id="IPR012386">
    <property type="entry name" value="Cyclic-nucl_3Pdiesterase"/>
</dbReference>
<accession>A0AAD9L7R9</accession>
<evidence type="ECO:0000313" key="1">
    <source>
        <dbReference type="EMBL" id="KAK1926436.1"/>
    </source>
</evidence>
<dbReference type="SUPFAM" id="SSF55144">
    <property type="entry name" value="LigT-like"/>
    <property type="match status" value="1"/>
</dbReference>
<protein>
    <submittedName>
        <fullName evidence="1">2',3'-cyclic-nucleotide 3'-phosphodiesterase</fullName>
    </submittedName>
</protein>
<dbReference type="Gene3D" id="3.90.1140.10">
    <property type="entry name" value="Cyclic phosphodiesterase"/>
    <property type="match status" value="1"/>
</dbReference>
<proteinExistence type="predicted"/>
<name>A0AAD9L7R9_PAPLA</name>
<dbReference type="GO" id="GO:0004113">
    <property type="term" value="F:2',3'-cyclic-nucleotide 3'-phosphodiesterase activity"/>
    <property type="evidence" value="ECO:0007669"/>
    <property type="project" value="TreeGrafter"/>
</dbReference>
<reference evidence="1" key="1">
    <citation type="submission" date="2023-02" db="EMBL/GenBank/DDBJ databases">
        <title>Identification and recombinant expression of a fungal hydrolase from Papiliotrema laurentii that hydrolyzes apple cutin and clears colloidal polyester polyurethane.</title>
        <authorList>
            <consortium name="DOE Joint Genome Institute"/>
            <person name="Roman V.A."/>
            <person name="Bojanowski C."/>
            <person name="Crable B.R."/>
            <person name="Wagner D.N."/>
            <person name="Hung C.S."/>
            <person name="Nadeau L.J."/>
            <person name="Schratz L."/>
            <person name="Haridas S."/>
            <person name="Pangilinan J."/>
            <person name="Lipzen A."/>
            <person name="Na H."/>
            <person name="Yan M."/>
            <person name="Ng V."/>
            <person name="Grigoriev I.V."/>
            <person name="Spatafora J.W."/>
            <person name="Barlow D."/>
            <person name="Biffinger J."/>
            <person name="Kelley-Loughnane N."/>
            <person name="Varaljay V.A."/>
            <person name="Crookes-Goodson W.J."/>
        </authorList>
    </citation>
    <scope>NUCLEOTIDE SEQUENCE</scope>
    <source>
        <strain evidence="1">5307AH</strain>
    </source>
</reference>
<dbReference type="PANTHER" id="PTHR28141">
    <property type="entry name" value="2',3'-CYCLIC-NUCLEOTIDE 3'-PHOSPHODIESTERASE"/>
    <property type="match status" value="1"/>
</dbReference>
<dbReference type="Pfam" id="PF07823">
    <property type="entry name" value="CPDase"/>
    <property type="match status" value="1"/>
</dbReference>